<keyword evidence="4" id="KW-0804">Transcription</keyword>
<accession>A0A160FSF9</accession>
<keyword evidence="7" id="KW-1185">Reference proteome</keyword>
<dbReference type="SUPFAM" id="SSF53850">
    <property type="entry name" value="Periplasmic binding protein-like II"/>
    <property type="match status" value="1"/>
</dbReference>
<dbReference type="InterPro" id="IPR000847">
    <property type="entry name" value="LysR_HTH_N"/>
</dbReference>
<proteinExistence type="inferred from homology"/>
<dbReference type="PROSITE" id="PS50931">
    <property type="entry name" value="HTH_LYSR"/>
    <property type="match status" value="1"/>
</dbReference>
<gene>
    <name evidence="6" type="ORF">AYM40_26040</name>
</gene>
<comment type="similarity">
    <text evidence="1">Belongs to the LysR transcriptional regulatory family.</text>
</comment>
<dbReference type="OrthoDB" id="9080054at2"/>
<dbReference type="InterPro" id="IPR036388">
    <property type="entry name" value="WH-like_DNA-bd_sf"/>
</dbReference>
<feature type="domain" description="HTH lysR-type" evidence="5">
    <location>
        <begin position="1"/>
        <end position="59"/>
    </location>
</feature>
<dbReference type="PRINTS" id="PR00039">
    <property type="entry name" value="HTHLYSR"/>
</dbReference>
<dbReference type="CDD" id="cd08422">
    <property type="entry name" value="PBP2_CrgA_like"/>
    <property type="match status" value="1"/>
</dbReference>
<dbReference type="EMBL" id="CP014579">
    <property type="protein sequence ID" value="ANB75774.1"/>
    <property type="molecule type" value="Genomic_DNA"/>
</dbReference>
<dbReference type="Pfam" id="PF03466">
    <property type="entry name" value="LysR_substrate"/>
    <property type="match status" value="1"/>
</dbReference>
<sequence>MDYIESLRIFRAVFEAKSFRRAGDMLGLTPPAVSRGISTLERRLGTRLFNRTTRQFSLMESAERVYDRCCRILDDLATLEAQICGEAPVPTGLLRVVAHTTATINRLGPLMADFKRQYPGVSLDVTLTERPVDLVGDGFDLGIVLPFMLSTDRAATRVLERIPLVLVTTKEYLAHHRRPEKPEDLSGHTFVAMPPALRKPTLTFRTERGDVAIPIKLDVVSNSPLFNQELVSLGYGIGALPVSLIESAVEEGRLVRLLDDFEIKDGWVEIRLAYGSRAVLSSKVRAFIDHASVFFDKLTHDVGHPNSG</sequence>
<evidence type="ECO:0000256" key="2">
    <source>
        <dbReference type="ARBA" id="ARBA00023015"/>
    </source>
</evidence>
<dbReference type="Gene3D" id="1.10.10.10">
    <property type="entry name" value="Winged helix-like DNA-binding domain superfamily/Winged helix DNA-binding domain"/>
    <property type="match status" value="1"/>
</dbReference>
<dbReference type="InterPro" id="IPR058163">
    <property type="entry name" value="LysR-type_TF_proteobact-type"/>
</dbReference>
<dbReference type="RefSeq" id="WP_063499054.1">
    <property type="nucleotide sequence ID" value="NZ_CP014579.1"/>
</dbReference>
<evidence type="ECO:0000313" key="7">
    <source>
        <dbReference type="Proteomes" id="UP000076852"/>
    </source>
</evidence>
<dbReference type="Gene3D" id="3.40.190.290">
    <property type="match status" value="1"/>
</dbReference>
<keyword evidence="2" id="KW-0805">Transcription regulation</keyword>
<dbReference type="GO" id="GO:0006351">
    <property type="term" value="P:DNA-templated transcription"/>
    <property type="evidence" value="ECO:0007669"/>
    <property type="project" value="TreeGrafter"/>
</dbReference>
<dbReference type="PANTHER" id="PTHR30537:SF35">
    <property type="entry name" value="TRANSCRIPTIONAL REGULATORY PROTEIN"/>
    <property type="match status" value="1"/>
</dbReference>
<evidence type="ECO:0000256" key="4">
    <source>
        <dbReference type="ARBA" id="ARBA00023163"/>
    </source>
</evidence>
<dbReference type="Proteomes" id="UP000076852">
    <property type="component" value="Chromosome 2"/>
</dbReference>
<dbReference type="FunFam" id="1.10.10.10:FF:000001">
    <property type="entry name" value="LysR family transcriptional regulator"/>
    <property type="match status" value="1"/>
</dbReference>
<dbReference type="AlphaFoldDB" id="A0A160FSF9"/>
<dbReference type="InterPro" id="IPR036390">
    <property type="entry name" value="WH_DNA-bd_sf"/>
</dbReference>
<evidence type="ECO:0000313" key="6">
    <source>
        <dbReference type="EMBL" id="ANB75774.1"/>
    </source>
</evidence>
<dbReference type="InterPro" id="IPR005119">
    <property type="entry name" value="LysR_subst-bd"/>
</dbReference>
<dbReference type="Pfam" id="PF00126">
    <property type="entry name" value="HTH_1"/>
    <property type="match status" value="1"/>
</dbReference>
<evidence type="ECO:0000256" key="3">
    <source>
        <dbReference type="ARBA" id="ARBA00023125"/>
    </source>
</evidence>
<evidence type="ECO:0000256" key="1">
    <source>
        <dbReference type="ARBA" id="ARBA00009437"/>
    </source>
</evidence>
<dbReference type="GO" id="GO:0003700">
    <property type="term" value="F:DNA-binding transcription factor activity"/>
    <property type="evidence" value="ECO:0007669"/>
    <property type="project" value="InterPro"/>
</dbReference>
<dbReference type="STRING" id="1804984.AYM40_26040"/>
<dbReference type="GO" id="GO:0043565">
    <property type="term" value="F:sequence-specific DNA binding"/>
    <property type="evidence" value="ECO:0007669"/>
    <property type="project" value="TreeGrafter"/>
</dbReference>
<name>A0A160FSF9_9BURK</name>
<evidence type="ECO:0000259" key="5">
    <source>
        <dbReference type="PROSITE" id="PS50931"/>
    </source>
</evidence>
<keyword evidence="3" id="KW-0238">DNA-binding</keyword>
<reference evidence="6 7" key="1">
    <citation type="journal article" date="2016" name="Gene">
        <title>PacBio SMRT assembly of a complex multi-replicon genome reveals chlorocatechol degradative operon in a region of genome plasticity.</title>
        <authorList>
            <person name="Ricker N."/>
            <person name="Shen S.Y."/>
            <person name="Goordial J."/>
            <person name="Jin S."/>
            <person name="Fulthorpe R.R."/>
        </authorList>
    </citation>
    <scope>NUCLEOTIDE SEQUENCE [LARGE SCALE GENOMIC DNA]</scope>
    <source>
        <strain evidence="6 7">OLGA172</strain>
    </source>
</reference>
<protein>
    <submittedName>
        <fullName evidence="6">LysR family transcriptional regulator</fullName>
    </submittedName>
</protein>
<dbReference type="SUPFAM" id="SSF46785">
    <property type="entry name" value="Winged helix' DNA-binding domain"/>
    <property type="match status" value="1"/>
</dbReference>
<dbReference type="KEGG" id="buz:AYM40_26040"/>
<dbReference type="PANTHER" id="PTHR30537">
    <property type="entry name" value="HTH-TYPE TRANSCRIPTIONAL REGULATOR"/>
    <property type="match status" value="1"/>
</dbReference>
<organism evidence="6 7">
    <name type="scientific">Paraburkholderia phytofirmans OLGA172</name>
    <dbReference type="NCBI Taxonomy" id="1417228"/>
    <lineage>
        <taxon>Bacteria</taxon>
        <taxon>Pseudomonadati</taxon>
        <taxon>Pseudomonadota</taxon>
        <taxon>Betaproteobacteria</taxon>
        <taxon>Burkholderiales</taxon>
        <taxon>Burkholderiaceae</taxon>
        <taxon>Paraburkholderia</taxon>
    </lineage>
</organism>